<organism evidence="2 3">
    <name type="scientific">Actinidia rufa</name>
    <dbReference type="NCBI Taxonomy" id="165716"/>
    <lineage>
        <taxon>Eukaryota</taxon>
        <taxon>Viridiplantae</taxon>
        <taxon>Streptophyta</taxon>
        <taxon>Embryophyta</taxon>
        <taxon>Tracheophyta</taxon>
        <taxon>Spermatophyta</taxon>
        <taxon>Magnoliopsida</taxon>
        <taxon>eudicotyledons</taxon>
        <taxon>Gunneridae</taxon>
        <taxon>Pentapetalae</taxon>
        <taxon>asterids</taxon>
        <taxon>Ericales</taxon>
        <taxon>Actinidiaceae</taxon>
        <taxon>Actinidia</taxon>
    </lineage>
</organism>
<dbReference type="EMBL" id="BJWL01000003">
    <property type="protein sequence ID" value="GFY84300.1"/>
    <property type="molecule type" value="Genomic_DNA"/>
</dbReference>
<name>A0A7J0ED38_9ERIC</name>
<comment type="caution">
    <text evidence="2">The sequence shown here is derived from an EMBL/GenBank/DDBJ whole genome shotgun (WGS) entry which is preliminary data.</text>
</comment>
<sequence>MASKSTNDGRDSHKAISEYPLVPRTLREKGNNLLANAQRIAKGPSRQRPGRSLPNGEDDNWDIAIRYMQA</sequence>
<reference evidence="2 3" key="1">
    <citation type="submission" date="2019-07" db="EMBL/GenBank/DDBJ databases">
        <title>De Novo Assembly of kiwifruit Actinidia rufa.</title>
        <authorList>
            <person name="Sugita-Konishi S."/>
            <person name="Sato K."/>
            <person name="Mori E."/>
            <person name="Abe Y."/>
            <person name="Kisaki G."/>
            <person name="Hamano K."/>
            <person name="Suezawa K."/>
            <person name="Otani M."/>
            <person name="Fukuda T."/>
            <person name="Manabe T."/>
            <person name="Gomi K."/>
            <person name="Tabuchi M."/>
            <person name="Akimitsu K."/>
            <person name="Kataoka I."/>
        </authorList>
    </citation>
    <scope>NUCLEOTIDE SEQUENCE [LARGE SCALE GENOMIC DNA]</scope>
    <source>
        <strain evidence="3">cv. Fuchu</strain>
    </source>
</reference>
<feature type="region of interest" description="Disordered" evidence="1">
    <location>
        <begin position="1"/>
        <end position="24"/>
    </location>
</feature>
<feature type="compositionally biased region" description="Basic and acidic residues" evidence="1">
    <location>
        <begin position="7"/>
        <end position="16"/>
    </location>
</feature>
<evidence type="ECO:0000256" key="1">
    <source>
        <dbReference type="SAM" id="MobiDB-lite"/>
    </source>
</evidence>
<dbReference type="Proteomes" id="UP000585474">
    <property type="component" value="Unassembled WGS sequence"/>
</dbReference>
<evidence type="ECO:0000313" key="2">
    <source>
        <dbReference type="EMBL" id="GFY84300.1"/>
    </source>
</evidence>
<accession>A0A7J0ED38</accession>
<gene>
    <name evidence="2" type="ORF">Acr_03g0010740</name>
</gene>
<dbReference type="AlphaFoldDB" id="A0A7J0ED38"/>
<evidence type="ECO:0000313" key="3">
    <source>
        <dbReference type="Proteomes" id="UP000585474"/>
    </source>
</evidence>
<proteinExistence type="predicted"/>
<keyword evidence="3" id="KW-1185">Reference proteome</keyword>
<protein>
    <submittedName>
        <fullName evidence="2">Uncharacterized protein</fullName>
    </submittedName>
</protein>
<feature type="region of interest" description="Disordered" evidence="1">
    <location>
        <begin position="37"/>
        <end position="62"/>
    </location>
</feature>